<organism evidence="2">
    <name type="scientific">Notodromas monacha</name>
    <dbReference type="NCBI Taxonomy" id="399045"/>
    <lineage>
        <taxon>Eukaryota</taxon>
        <taxon>Metazoa</taxon>
        <taxon>Ecdysozoa</taxon>
        <taxon>Arthropoda</taxon>
        <taxon>Crustacea</taxon>
        <taxon>Oligostraca</taxon>
        <taxon>Ostracoda</taxon>
        <taxon>Podocopa</taxon>
        <taxon>Podocopida</taxon>
        <taxon>Cypridocopina</taxon>
        <taxon>Cypridoidea</taxon>
        <taxon>Cyprididae</taxon>
        <taxon>Notodromas</taxon>
    </lineage>
</organism>
<gene>
    <name evidence="2" type="ORF">NMOB1V02_LOCUS606</name>
</gene>
<dbReference type="EMBL" id="OA882089">
    <property type="protein sequence ID" value="CAD7272684.1"/>
    <property type="molecule type" value="Genomic_DNA"/>
</dbReference>
<keyword evidence="3" id="KW-1185">Reference proteome</keyword>
<sequence length="172" mass="18566">MFPLSVGEYFSSFHGLPADQEILPRRGSARVPSGGNNGGKWRQGSADTPHCFTAGSGSVERGISEIQCLVTTALARPSFNIPEIYLLERTDRKDLESQVLSLLDGEHSLQLSCVMCRRLDSSSNCSSVIVNPPTGVEAGAKHDVYGESIIVSFDARREVEPVIWNSAQIATG</sequence>
<dbReference type="EMBL" id="CAJPEX010000052">
    <property type="protein sequence ID" value="CAG0912836.1"/>
    <property type="molecule type" value="Genomic_DNA"/>
</dbReference>
<evidence type="ECO:0000313" key="2">
    <source>
        <dbReference type="EMBL" id="CAD7272684.1"/>
    </source>
</evidence>
<dbReference type="Proteomes" id="UP000678499">
    <property type="component" value="Unassembled WGS sequence"/>
</dbReference>
<name>A0A7R9BCN1_9CRUS</name>
<feature type="region of interest" description="Disordered" evidence="1">
    <location>
        <begin position="26"/>
        <end position="47"/>
    </location>
</feature>
<dbReference type="AlphaFoldDB" id="A0A7R9BCN1"/>
<proteinExistence type="predicted"/>
<protein>
    <submittedName>
        <fullName evidence="2">Uncharacterized protein</fullName>
    </submittedName>
</protein>
<reference evidence="2" key="1">
    <citation type="submission" date="2020-11" db="EMBL/GenBank/DDBJ databases">
        <authorList>
            <person name="Tran Van P."/>
        </authorList>
    </citation>
    <scope>NUCLEOTIDE SEQUENCE</scope>
</reference>
<evidence type="ECO:0000256" key="1">
    <source>
        <dbReference type="SAM" id="MobiDB-lite"/>
    </source>
</evidence>
<evidence type="ECO:0000313" key="3">
    <source>
        <dbReference type="Proteomes" id="UP000678499"/>
    </source>
</evidence>
<accession>A0A7R9BCN1</accession>